<gene>
    <name evidence="1" type="ORF">K458DRAFT_31550</name>
</gene>
<accession>A0A6G1J2P0</accession>
<dbReference type="Proteomes" id="UP000799291">
    <property type="component" value="Unassembled WGS sequence"/>
</dbReference>
<proteinExistence type="predicted"/>
<protein>
    <submittedName>
        <fullName evidence="1">Uncharacterized protein</fullName>
    </submittedName>
</protein>
<organism evidence="1 2">
    <name type="scientific">Lentithecium fluviatile CBS 122367</name>
    <dbReference type="NCBI Taxonomy" id="1168545"/>
    <lineage>
        <taxon>Eukaryota</taxon>
        <taxon>Fungi</taxon>
        <taxon>Dikarya</taxon>
        <taxon>Ascomycota</taxon>
        <taxon>Pezizomycotina</taxon>
        <taxon>Dothideomycetes</taxon>
        <taxon>Pleosporomycetidae</taxon>
        <taxon>Pleosporales</taxon>
        <taxon>Massarineae</taxon>
        <taxon>Lentitheciaceae</taxon>
        <taxon>Lentithecium</taxon>
    </lineage>
</organism>
<name>A0A6G1J2P0_9PLEO</name>
<evidence type="ECO:0000313" key="1">
    <source>
        <dbReference type="EMBL" id="KAF2684409.1"/>
    </source>
</evidence>
<evidence type="ECO:0000313" key="2">
    <source>
        <dbReference type="Proteomes" id="UP000799291"/>
    </source>
</evidence>
<keyword evidence="2" id="KW-1185">Reference proteome</keyword>
<sequence length="254" mass="27173">MPMAEGGEALLIPRVSQSIPGKQRAVEQGVGQERTTCTRRRCVCQSTARVGCGRTRLRDRVAARKRARAHCSSGQRAKTPGPQCVAEIAAEGRRGCGKAARQYKERRAECGSCGKNAEKGAVYGRRCSGAAAQAALLQCPFWPCSRCGVLEIGRSGGSESHPHHHFAANPTGRVCRQRRRLWRASWSLTGAERSPEMLLPPTELPTASSQCGRCRKASGAGPSVRWIAHTGVVMAAERWSTAVVGSLQGKSGAV</sequence>
<dbReference type="EMBL" id="MU005581">
    <property type="protein sequence ID" value="KAF2684409.1"/>
    <property type="molecule type" value="Genomic_DNA"/>
</dbReference>
<dbReference type="AlphaFoldDB" id="A0A6G1J2P0"/>
<reference evidence="1" key="1">
    <citation type="journal article" date="2020" name="Stud. Mycol.">
        <title>101 Dothideomycetes genomes: a test case for predicting lifestyles and emergence of pathogens.</title>
        <authorList>
            <person name="Haridas S."/>
            <person name="Albert R."/>
            <person name="Binder M."/>
            <person name="Bloem J."/>
            <person name="Labutti K."/>
            <person name="Salamov A."/>
            <person name="Andreopoulos B."/>
            <person name="Baker S."/>
            <person name="Barry K."/>
            <person name="Bills G."/>
            <person name="Bluhm B."/>
            <person name="Cannon C."/>
            <person name="Castanera R."/>
            <person name="Culley D."/>
            <person name="Daum C."/>
            <person name="Ezra D."/>
            <person name="Gonzalez J."/>
            <person name="Henrissat B."/>
            <person name="Kuo A."/>
            <person name="Liang C."/>
            <person name="Lipzen A."/>
            <person name="Lutzoni F."/>
            <person name="Magnuson J."/>
            <person name="Mondo S."/>
            <person name="Nolan M."/>
            <person name="Ohm R."/>
            <person name="Pangilinan J."/>
            <person name="Park H.-J."/>
            <person name="Ramirez L."/>
            <person name="Alfaro M."/>
            <person name="Sun H."/>
            <person name="Tritt A."/>
            <person name="Yoshinaga Y."/>
            <person name="Zwiers L.-H."/>
            <person name="Turgeon B."/>
            <person name="Goodwin S."/>
            <person name="Spatafora J."/>
            <person name="Crous P."/>
            <person name="Grigoriev I."/>
        </authorList>
    </citation>
    <scope>NUCLEOTIDE SEQUENCE</scope>
    <source>
        <strain evidence="1">CBS 122367</strain>
    </source>
</reference>